<feature type="region of interest" description="Disordered" evidence="4">
    <location>
        <begin position="614"/>
        <end position="677"/>
    </location>
</feature>
<organism evidence="7 8">
    <name type="scientific">Tropilaelaps mercedesae</name>
    <dbReference type="NCBI Taxonomy" id="418985"/>
    <lineage>
        <taxon>Eukaryota</taxon>
        <taxon>Metazoa</taxon>
        <taxon>Ecdysozoa</taxon>
        <taxon>Arthropoda</taxon>
        <taxon>Chelicerata</taxon>
        <taxon>Arachnida</taxon>
        <taxon>Acari</taxon>
        <taxon>Parasitiformes</taxon>
        <taxon>Mesostigmata</taxon>
        <taxon>Gamasina</taxon>
        <taxon>Dermanyssoidea</taxon>
        <taxon>Laelapidae</taxon>
        <taxon>Tropilaelaps</taxon>
    </lineage>
</organism>
<evidence type="ECO:0000259" key="5">
    <source>
        <dbReference type="Pfam" id="PF21050"/>
    </source>
</evidence>
<comment type="subcellular location">
    <subcellularLocation>
        <location evidence="1">Cytoplasm</location>
        <location evidence="1">Cytoskeleton</location>
        <location evidence="1">Cilium basal body</location>
    </subcellularLocation>
</comment>
<feature type="region of interest" description="Disordered" evidence="4">
    <location>
        <begin position="761"/>
        <end position="781"/>
    </location>
</feature>
<gene>
    <name evidence="7" type="ORF">BIW11_13795</name>
</gene>
<dbReference type="SUPFAM" id="SSF48371">
    <property type="entry name" value="ARM repeat"/>
    <property type="match status" value="1"/>
</dbReference>
<accession>A0A1V9X0R0</accession>
<dbReference type="InterPro" id="IPR056327">
    <property type="entry name" value="ARMC9_CTLH-like_dom"/>
</dbReference>
<dbReference type="InParanoid" id="A0A1V9X0R0"/>
<keyword evidence="3" id="KW-0966">Cell projection</keyword>
<dbReference type="GO" id="GO:0005813">
    <property type="term" value="C:centrosome"/>
    <property type="evidence" value="ECO:0007669"/>
    <property type="project" value="UniProtKB-SubCell"/>
</dbReference>
<feature type="domain" description="ARMC9 CTLH-like" evidence="6">
    <location>
        <begin position="2"/>
        <end position="143"/>
    </location>
</feature>
<feature type="domain" description="LisH" evidence="5">
    <location>
        <begin position="422"/>
        <end position="554"/>
    </location>
</feature>
<keyword evidence="2" id="KW-0970">Cilium biogenesis/degradation</keyword>
<feature type="compositionally biased region" description="Acidic residues" evidence="4">
    <location>
        <begin position="576"/>
        <end position="601"/>
    </location>
</feature>
<dbReference type="Proteomes" id="UP000192247">
    <property type="component" value="Unassembled WGS sequence"/>
</dbReference>
<dbReference type="InterPro" id="IPR048959">
    <property type="entry name" value="ARMC9_ARM_dom"/>
</dbReference>
<feature type="compositionally biased region" description="Polar residues" evidence="4">
    <location>
        <begin position="632"/>
        <end position="649"/>
    </location>
</feature>
<dbReference type="InterPro" id="IPR011989">
    <property type="entry name" value="ARM-like"/>
</dbReference>
<reference evidence="7 8" key="1">
    <citation type="journal article" date="2017" name="Gigascience">
        <title>Draft genome of the honey bee ectoparasitic mite, Tropilaelaps mercedesae, is shaped by the parasitic life history.</title>
        <authorList>
            <person name="Dong X."/>
            <person name="Armstrong S.D."/>
            <person name="Xia D."/>
            <person name="Makepeace B.L."/>
            <person name="Darby A.C."/>
            <person name="Kadowaki T."/>
        </authorList>
    </citation>
    <scope>NUCLEOTIDE SEQUENCE [LARGE SCALE GENOMIC DNA]</scope>
    <source>
        <strain evidence="7">Wuxi-XJTLU</strain>
    </source>
</reference>
<name>A0A1V9X0R0_9ACAR</name>
<evidence type="ECO:0000256" key="2">
    <source>
        <dbReference type="ARBA" id="ARBA00022794"/>
    </source>
</evidence>
<protein>
    <submittedName>
        <fullName evidence="7">LisH domain-containing protein ARMC9-like</fullName>
    </submittedName>
</protein>
<evidence type="ECO:0000313" key="7">
    <source>
        <dbReference type="EMBL" id="OQR66996.1"/>
    </source>
</evidence>
<dbReference type="PANTHER" id="PTHR14881:SF4">
    <property type="entry name" value="LISH DOMAIN-CONTAINING PROTEIN ARMC9"/>
    <property type="match status" value="1"/>
</dbReference>
<dbReference type="EMBL" id="MNPL01030317">
    <property type="protein sequence ID" value="OQR66996.1"/>
    <property type="molecule type" value="Genomic_DNA"/>
</dbReference>
<dbReference type="Gene3D" id="1.25.10.10">
    <property type="entry name" value="Leucine-rich Repeat Variant"/>
    <property type="match status" value="1"/>
</dbReference>
<dbReference type="GO" id="GO:0036064">
    <property type="term" value="C:ciliary basal body"/>
    <property type="evidence" value="ECO:0007669"/>
    <property type="project" value="InterPro"/>
</dbReference>
<dbReference type="InterPro" id="IPR040369">
    <property type="entry name" value="ARMC9"/>
</dbReference>
<dbReference type="STRING" id="418985.A0A1V9X0R0"/>
<comment type="caution">
    <text evidence="7">The sequence shown here is derived from an EMBL/GenBank/DDBJ whole genome shotgun (WGS) entry which is preliminary data.</text>
</comment>
<dbReference type="PANTHER" id="PTHR14881">
    <property type="entry name" value="LISH DOMAIN-CONTAINING PROTEIN ARMC9"/>
    <property type="match status" value="1"/>
</dbReference>
<sequence>DDLLLHFSVGDESRFFLAWSSHLNPASLSSAKGLLAEATDLELELRVHFAVHPQRSGLTVSPGIRLSSGDLDKLECEEAMLRFRTFLESRGSAMSESSPHLHYYALPYVSKLREHQTFGRIFNDEWLQTLRRRLENFIDDVLKLAESNAAKNKPSRLSYLYHCADIELNDIRMEMSVLERRLADALSQNSSSTRQLFRLEEEHQRLMSVTGELVSALESAIQGRAVDMANILGYCEREVPSLLAQINNRATLRSGSDSPDDLKAMDISIADDKIPVRLVAYELNYQLVKNELLRGDMDTKCRLIQALRWQLTKCGSPERRHSTLMAFISHDLLGCFKRQSEYATRLLHLLRSPSSRLQQGLCRLINAFASFSKGRAYLARNTQLIVVMVDALVQGQLDNTARDMIIASLQKLSLRRVLAVIMVDSGAMSWLLRTLPDDQGGIGGFCSSEGRRTALGAYGFEYATALFMNLCLSPRGRLECTKQPNVTLDVIMNLYNRNLPDILMYLNGALYSLIGDPTLLREARERTLEDKLREIQQNSSEELSHQIKCILEKLDGSASTEDAKDKDSGDEKSVSEEEESAVQGDEVEMEIDQGEAAPNEEAENGETLLWKMYTGQGGKTGIPHTSVGPRRSISTGSRGNGRRQTQTVNPMPHNGGERKSRSSGRKSSSPPELPAISSYVRKANIIARPNGGDRSPQNLVPSTPSADVLQVAPVARNAPTGSNVHISATGSTLALAQSDLGPEPVCLPEILSSPQALDSLQPETVFAARPKVPRTPENGRR</sequence>
<dbReference type="Pfam" id="PF21050">
    <property type="entry name" value="ARMC9_ARM"/>
    <property type="match status" value="1"/>
</dbReference>
<dbReference type="GO" id="GO:0097542">
    <property type="term" value="C:ciliary tip"/>
    <property type="evidence" value="ECO:0007669"/>
    <property type="project" value="TreeGrafter"/>
</dbReference>
<evidence type="ECO:0000256" key="3">
    <source>
        <dbReference type="ARBA" id="ARBA00023273"/>
    </source>
</evidence>
<dbReference type="Pfam" id="PF23138">
    <property type="entry name" value="CTLH_Armc9"/>
    <property type="match status" value="1"/>
</dbReference>
<evidence type="ECO:0000256" key="4">
    <source>
        <dbReference type="SAM" id="MobiDB-lite"/>
    </source>
</evidence>
<feature type="region of interest" description="Disordered" evidence="4">
    <location>
        <begin position="556"/>
        <end position="601"/>
    </location>
</feature>
<dbReference type="GO" id="GO:0060271">
    <property type="term" value="P:cilium assembly"/>
    <property type="evidence" value="ECO:0007669"/>
    <property type="project" value="InterPro"/>
</dbReference>
<evidence type="ECO:0000256" key="1">
    <source>
        <dbReference type="ARBA" id="ARBA00004120"/>
    </source>
</evidence>
<evidence type="ECO:0000313" key="8">
    <source>
        <dbReference type="Proteomes" id="UP000192247"/>
    </source>
</evidence>
<dbReference type="OrthoDB" id="6513354at2759"/>
<dbReference type="AlphaFoldDB" id="A0A1V9X0R0"/>
<feature type="compositionally biased region" description="Basic and acidic residues" evidence="4">
    <location>
        <begin position="556"/>
        <end position="575"/>
    </location>
</feature>
<dbReference type="GO" id="GO:0005814">
    <property type="term" value="C:centriole"/>
    <property type="evidence" value="ECO:0007669"/>
    <property type="project" value="TreeGrafter"/>
</dbReference>
<evidence type="ECO:0000259" key="6">
    <source>
        <dbReference type="Pfam" id="PF23138"/>
    </source>
</evidence>
<dbReference type="InterPro" id="IPR016024">
    <property type="entry name" value="ARM-type_fold"/>
</dbReference>
<proteinExistence type="predicted"/>
<keyword evidence="8" id="KW-1185">Reference proteome</keyword>
<feature type="non-terminal residue" evidence="7">
    <location>
        <position position="1"/>
    </location>
</feature>